<proteinExistence type="predicted"/>
<reference evidence="1 2" key="1">
    <citation type="journal article" date="2014" name="Proc. Natl. Acad. Sci. U.S.A.">
        <title>Functional characterization of flavobacteria rhodopsins reveals a unique class of light-driven chloride pump in bacteria.</title>
        <authorList>
            <person name="Yoshizawa S."/>
            <person name="Kumagai Y."/>
            <person name="Kim H."/>
            <person name="Ogura Y."/>
            <person name="Hayashi T."/>
            <person name="Iwasaki W."/>
            <person name="DeLong E.F."/>
            <person name="Kogure K."/>
        </authorList>
    </citation>
    <scope>NUCLEOTIDE SEQUENCE [LARGE SCALE GENOMIC DNA]</scope>
    <source>
        <strain evidence="1 2">S1-08</strain>
    </source>
</reference>
<protein>
    <submittedName>
        <fullName evidence="1">Uncharacterized protein</fullName>
    </submittedName>
</protein>
<gene>
    <name evidence="1" type="ORF">NMS_2498</name>
</gene>
<dbReference type="Proteomes" id="UP000031760">
    <property type="component" value="Chromosome"/>
</dbReference>
<dbReference type="STRING" id="1454201.NMS_2498"/>
<keyword evidence="2" id="KW-1185">Reference proteome</keyword>
<dbReference type="HOGENOM" id="CLU_3346598_0_0_10"/>
<dbReference type="EMBL" id="AP014548">
    <property type="protein sequence ID" value="BAO56507.1"/>
    <property type="molecule type" value="Genomic_DNA"/>
</dbReference>
<name>W8VXT9_9FLAO</name>
<accession>W8VXT9</accession>
<evidence type="ECO:0000313" key="1">
    <source>
        <dbReference type="EMBL" id="BAO56507.1"/>
    </source>
</evidence>
<evidence type="ECO:0000313" key="2">
    <source>
        <dbReference type="Proteomes" id="UP000031760"/>
    </source>
</evidence>
<dbReference type="KEGG" id="nmf:NMS_2498"/>
<sequence length="37" mass="4221">MFKIQSISNLINYLKNRIADLIQLCQIAKAGTLENLE</sequence>
<dbReference type="AlphaFoldDB" id="W8VXT9"/>
<organism evidence="1 2">
    <name type="scientific">Nonlabens marinus S1-08</name>
    <dbReference type="NCBI Taxonomy" id="1454201"/>
    <lineage>
        <taxon>Bacteria</taxon>
        <taxon>Pseudomonadati</taxon>
        <taxon>Bacteroidota</taxon>
        <taxon>Flavobacteriia</taxon>
        <taxon>Flavobacteriales</taxon>
        <taxon>Flavobacteriaceae</taxon>
        <taxon>Nonlabens</taxon>
    </lineage>
</organism>